<evidence type="ECO:0000313" key="2">
    <source>
        <dbReference type="Proteomes" id="UP001163321"/>
    </source>
</evidence>
<comment type="caution">
    <text evidence="1">The sequence shown here is derived from an EMBL/GenBank/DDBJ whole genome shotgun (WGS) entry which is preliminary data.</text>
</comment>
<protein>
    <submittedName>
        <fullName evidence="1">Uncharacterized protein</fullName>
    </submittedName>
</protein>
<organism evidence="1 2">
    <name type="scientific">Peronosclerospora sorghi</name>
    <dbReference type="NCBI Taxonomy" id="230839"/>
    <lineage>
        <taxon>Eukaryota</taxon>
        <taxon>Sar</taxon>
        <taxon>Stramenopiles</taxon>
        <taxon>Oomycota</taxon>
        <taxon>Peronosporomycetes</taxon>
        <taxon>Peronosporales</taxon>
        <taxon>Peronosporaceae</taxon>
        <taxon>Peronosclerospora</taxon>
    </lineage>
</organism>
<evidence type="ECO:0000313" key="1">
    <source>
        <dbReference type="EMBL" id="KAI9905434.1"/>
    </source>
</evidence>
<dbReference type="Proteomes" id="UP001163321">
    <property type="component" value="Chromosome 9"/>
</dbReference>
<dbReference type="EMBL" id="CM047588">
    <property type="protein sequence ID" value="KAI9905434.1"/>
    <property type="molecule type" value="Genomic_DNA"/>
</dbReference>
<accession>A0ACC0VHP7</accession>
<gene>
    <name evidence="1" type="ORF">PsorP6_013913</name>
</gene>
<keyword evidence="2" id="KW-1185">Reference proteome</keyword>
<sequence>MDRSSRLTHSQLMQAHMQHRSAAATAAHTESLDRAYIMICLKRFRGASSRYAAYECLIHEVTGNLPVAIQIADKQAQGKRVRNPTWFLVTQVAENNPKSVRVASKITVIWHERPVWTFRLRTLHRRRLPRRKRPTLDPKMDDSMVAQLRADVDHHLKRTLRMAYHACGCPGRTSRKSRSRQWNNGTTNWIATGVSDHVARPSAAAAAGPCPCKNDGGCTRS</sequence>
<reference evidence="1 2" key="1">
    <citation type="journal article" date="2022" name="bioRxiv">
        <title>The genome of the oomycete Peronosclerospora sorghi, a cosmopolitan pathogen of maize and sorghum, is inflated with dispersed pseudogenes.</title>
        <authorList>
            <person name="Fletcher K."/>
            <person name="Martin F."/>
            <person name="Isakeit T."/>
            <person name="Cavanaugh K."/>
            <person name="Magill C."/>
            <person name="Michelmore R."/>
        </authorList>
    </citation>
    <scope>NUCLEOTIDE SEQUENCE [LARGE SCALE GENOMIC DNA]</scope>
    <source>
        <strain evidence="1">P6</strain>
    </source>
</reference>
<name>A0ACC0VHP7_9STRA</name>
<proteinExistence type="predicted"/>